<proteinExistence type="inferred from homology"/>
<dbReference type="EMBL" id="FNOY01000029">
    <property type="protein sequence ID" value="SDY32874.1"/>
    <property type="molecule type" value="Genomic_DNA"/>
</dbReference>
<dbReference type="InterPro" id="IPR006143">
    <property type="entry name" value="RND_pump_MFP"/>
</dbReference>
<dbReference type="GO" id="GO:0022857">
    <property type="term" value="F:transmembrane transporter activity"/>
    <property type="evidence" value="ECO:0007669"/>
    <property type="project" value="InterPro"/>
</dbReference>
<dbReference type="STRING" id="44576.SAMN05421881_102922"/>
<dbReference type="Gene3D" id="2.40.50.100">
    <property type="match status" value="1"/>
</dbReference>
<evidence type="ECO:0000313" key="7">
    <source>
        <dbReference type="Proteomes" id="UP000198640"/>
    </source>
</evidence>
<dbReference type="Pfam" id="PF25954">
    <property type="entry name" value="Beta-barrel_RND_2"/>
    <property type="match status" value="1"/>
</dbReference>
<dbReference type="InterPro" id="IPR051909">
    <property type="entry name" value="MFP_Cation_Efflux"/>
</dbReference>
<sequence length="396" mass="43300">MNTQWQFLFFVLVGCSLLLGCQQDSGPAQPQLQPALAGGTPQTGTVEDDDPNTIVLRPEMRQWIETGHPFVTDIAEKLHVPGQIKVHEQRLVRVGASFTGRIVDVYVQLGDSVEAGTELARIASPELTQAQLAYLRAHSLAMLAERAAARAKQLFAGDVISAAELQRRESESQVARAELSAAKDQLRLLGVDNGAMNDLVKRGQILPSVMIKAPHSGTIIERNVALGQVVQPSDQLFTLADLSVVWVVGDVPEYTADFVMQGQQVEIRVPALGNISLDGTIIFVADIVNPLTRTVTVRTEVDNPQRKLKPDMLATVHITEHAHAQLVIPVGAVVRENNRDHVFAARDEKHFTLVPVELGEAVNQLRPVHAGLATDQTIVVEGAFHLNNERKRTDQE</sequence>
<protein>
    <submittedName>
        <fullName evidence="6">Membrane fusion protein, cobalt-zinc-cadmium efflux system</fullName>
    </submittedName>
</protein>
<dbReference type="FunFam" id="2.40.30.170:FF:000010">
    <property type="entry name" value="Efflux RND transporter periplasmic adaptor subunit"/>
    <property type="match status" value="1"/>
</dbReference>
<feature type="domain" description="CusB-like beta-barrel" evidence="4">
    <location>
        <begin position="245"/>
        <end position="321"/>
    </location>
</feature>
<name>A0A1H3J141_9PROT</name>
<keyword evidence="2" id="KW-0813">Transport</keyword>
<dbReference type="Pfam" id="PF25973">
    <property type="entry name" value="BSH_CzcB"/>
    <property type="match status" value="1"/>
</dbReference>
<dbReference type="InterPro" id="IPR058792">
    <property type="entry name" value="Beta-barrel_RND_2"/>
</dbReference>
<dbReference type="RefSeq" id="WP_090414103.1">
    <property type="nucleotide sequence ID" value="NZ_FNOY01000029.1"/>
</dbReference>
<evidence type="ECO:0000259" key="5">
    <source>
        <dbReference type="Pfam" id="PF25973"/>
    </source>
</evidence>
<evidence type="ECO:0000313" key="6">
    <source>
        <dbReference type="EMBL" id="SDY32874.1"/>
    </source>
</evidence>
<dbReference type="SUPFAM" id="SSF111369">
    <property type="entry name" value="HlyD-like secretion proteins"/>
    <property type="match status" value="1"/>
</dbReference>
<dbReference type="InterPro" id="IPR058647">
    <property type="entry name" value="BSH_CzcB-like"/>
</dbReference>
<dbReference type="Gene3D" id="2.40.30.170">
    <property type="match status" value="1"/>
</dbReference>
<keyword evidence="7" id="KW-1185">Reference proteome</keyword>
<dbReference type="Gene3D" id="2.40.420.20">
    <property type="match status" value="1"/>
</dbReference>
<evidence type="ECO:0000259" key="4">
    <source>
        <dbReference type="Pfam" id="PF25954"/>
    </source>
</evidence>
<dbReference type="NCBIfam" id="TIGR01730">
    <property type="entry name" value="RND_mfp"/>
    <property type="match status" value="1"/>
</dbReference>
<feature type="region of interest" description="Disordered" evidence="3">
    <location>
        <begin position="29"/>
        <end position="51"/>
    </location>
</feature>
<dbReference type="Proteomes" id="UP000198640">
    <property type="component" value="Unassembled WGS sequence"/>
</dbReference>
<accession>A0A1H3J141</accession>
<dbReference type="PANTHER" id="PTHR30097">
    <property type="entry name" value="CATION EFFLUX SYSTEM PROTEIN CUSB"/>
    <property type="match status" value="1"/>
</dbReference>
<reference evidence="6 7" key="1">
    <citation type="submission" date="2016-10" db="EMBL/GenBank/DDBJ databases">
        <authorList>
            <person name="de Groot N.N."/>
        </authorList>
    </citation>
    <scope>NUCLEOTIDE SEQUENCE [LARGE SCALE GENOMIC DNA]</scope>
    <source>
        <strain evidence="6 7">Nm1</strain>
    </source>
</reference>
<organism evidence="6 7">
    <name type="scientific">Nitrosomonas halophila</name>
    <dbReference type="NCBI Taxonomy" id="44576"/>
    <lineage>
        <taxon>Bacteria</taxon>
        <taxon>Pseudomonadati</taxon>
        <taxon>Pseudomonadota</taxon>
        <taxon>Betaproteobacteria</taxon>
        <taxon>Nitrosomonadales</taxon>
        <taxon>Nitrosomonadaceae</taxon>
        <taxon>Nitrosomonas</taxon>
    </lineage>
</organism>
<gene>
    <name evidence="6" type="ORF">SAMN05421881_102922</name>
</gene>
<dbReference type="AlphaFoldDB" id="A0A1H3J141"/>
<dbReference type="GO" id="GO:0016020">
    <property type="term" value="C:membrane"/>
    <property type="evidence" value="ECO:0007669"/>
    <property type="project" value="InterPro"/>
</dbReference>
<evidence type="ECO:0000256" key="1">
    <source>
        <dbReference type="ARBA" id="ARBA00009477"/>
    </source>
</evidence>
<evidence type="ECO:0000256" key="2">
    <source>
        <dbReference type="ARBA" id="ARBA00022448"/>
    </source>
</evidence>
<evidence type="ECO:0000256" key="3">
    <source>
        <dbReference type="SAM" id="MobiDB-lite"/>
    </source>
</evidence>
<dbReference type="OrthoDB" id="9806939at2"/>
<feature type="domain" description="CzcB-like barrel-sandwich hybrid" evidence="5">
    <location>
        <begin position="91"/>
        <end position="241"/>
    </location>
</feature>
<comment type="similarity">
    <text evidence="1">Belongs to the membrane fusion protein (MFP) (TC 8.A.1) family.</text>
</comment>